<evidence type="ECO:0000256" key="1">
    <source>
        <dbReference type="ARBA" id="ARBA00022553"/>
    </source>
</evidence>
<dbReference type="Proteomes" id="UP000694865">
    <property type="component" value="Unplaced"/>
</dbReference>
<gene>
    <name evidence="6" type="primary">LOC102809089</name>
</gene>
<evidence type="ECO:0000256" key="2">
    <source>
        <dbReference type="ARBA" id="ARBA00023054"/>
    </source>
</evidence>
<feature type="region of interest" description="Disordered" evidence="4">
    <location>
        <begin position="140"/>
        <end position="186"/>
    </location>
</feature>
<dbReference type="PANTHER" id="PTHR16154:SF6">
    <property type="entry name" value="SPINOPHILIN, ISOFORM J"/>
    <property type="match status" value="1"/>
</dbReference>
<protein>
    <submittedName>
        <fullName evidence="6">Neurabin-1-like</fullName>
    </submittedName>
</protein>
<feature type="compositionally biased region" description="Polar residues" evidence="4">
    <location>
        <begin position="154"/>
        <end position="163"/>
    </location>
</feature>
<evidence type="ECO:0000313" key="6">
    <source>
        <dbReference type="RefSeq" id="XP_006817592.1"/>
    </source>
</evidence>
<feature type="coiled-coil region" evidence="3">
    <location>
        <begin position="1"/>
        <end position="42"/>
    </location>
</feature>
<sequence length="353" mass="40106">MDQSNKKIETLEAIIAQNKAEIDMMKDQLEDSQGQYITLEKKYYKAKKLIKEFQHREQEFIKREDYFIQQHSQNEEEFKKNKELLEARVSANLHIEAVLETFPTILYKAATEFPVPVKETERKPSFEDILEAEDMQETILDDSSATPVVIGDPDNQSESLSQNSDDESSTGEGSYDVASHQEDLHEQTLDDKLEQISTDTDFSIIPETERLDVSLEKSKAQLISVSALSDRRKPTRRKSEDSVSGDVWAESLPLQQPSNYITNERGMRITVFHTTSNHVSQSSENEMAPVIEETQAPVRRSSSKKTRAPKPPGNHSQRVQESPKAVHMAPSASPGMSNKHNRMSKGERNNDEP</sequence>
<proteinExistence type="predicted"/>
<dbReference type="InterPro" id="IPR043446">
    <property type="entry name" value="Neurabin-like"/>
</dbReference>
<name>A0ABM0MC51_SACKO</name>
<accession>A0ABM0MC51</accession>
<evidence type="ECO:0000256" key="4">
    <source>
        <dbReference type="SAM" id="MobiDB-lite"/>
    </source>
</evidence>
<evidence type="ECO:0000313" key="5">
    <source>
        <dbReference type="Proteomes" id="UP000694865"/>
    </source>
</evidence>
<keyword evidence="1" id="KW-0597">Phosphoprotein</keyword>
<keyword evidence="5" id="KW-1185">Reference proteome</keyword>
<organism evidence="5 6">
    <name type="scientific">Saccoglossus kowalevskii</name>
    <name type="common">Acorn worm</name>
    <dbReference type="NCBI Taxonomy" id="10224"/>
    <lineage>
        <taxon>Eukaryota</taxon>
        <taxon>Metazoa</taxon>
        <taxon>Hemichordata</taxon>
        <taxon>Enteropneusta</taxon>
        <taxon>Harrimaniidae</taxon>
        <taxon>Saccoglossus</taxon>
    </lineage>
</organism>
<feature type="compositionally biased region" description="Polar residues" evidence="4">
    <location>
        <begin position="276"/>
        <end position="285"/>
    </location>
</feature>
<evidence type="ECO:0000256" key="3">
    <source>
        <dbReference type="SAM" id="Coils"/>
    </source>
</evidence>
<keyword evidence="2 3" id="KW-0175">Coiled coil</keyword>
<reference evidence="6" key="1">
    <citation type="submission" date="2025-08" db="UniProtKB">
        <authorList>
            <consortium name="RefSeq"/>
        </authorList>
    </citation>
    <scope>IDENTIFICATION</scope>
    <source>
        <tissue evidence="6">Testes</tissue>
    </source>
</reference>
<feature type="region of interest" description="Disordered" evidence="4">
    <location>
        <begin position="276"/>
        <end position="353"/>
    </location>
</feature>
<dbReference type="GeneID" id="102809089"/>
<dbReference type="PANTHER" id="PTHR16154">
    <property type="entry name" value="NEURABIN"/>
    <property type="match status" value="1"/>
</dbReference>
<dbReference type="RefSeq" id="XP_006817592.1">
    <property type="nucleotide sequence ID" value="XM_006817529.1"/>
</dbReference>
<feature type="compositionally biased region" description="Basic and acidic residues" evidence="4">
    <location>
        <begin position="344"/>
        <end position="353"/>
    </location>
</feature>